<sequence length="285" mass="31886">MGSQQSRLLQNRQKSTGSAANTTTTTNTNEDTDYKSFESLSLQHRQKLWPYIASIRYPKILDWRRHFLLPKNQNSKEEERDIKLQNQIKIQADLPVKISDGLYLSDAVGASNIKQLKHLGITHVLNVGGKEAAVISNDNVYEKEGITRLTINEAKDEHGYPMLHYHLTEALGFAETSKKGGGKCLIHCAQGINRSGVLVAAITMLTEREHVLNVVLHCRTQRGNVFMFSNQSFQEDLVLLAEKEGLLGPKLGSDSHQEGCLGISESEIPPFHRYAEFSVGKIESM</sequence>
<comment type="catalytic activity">
    <reaction evidence="6">
        <text>O-phospho-L-threonyl-[protein] + H2O = L-threonyl-[protein] + phosphate</text>
        <dbReference type="Rhea" id="RHEA:47004"/>
        <dbReference type="Rhea" id="RHEA-COMP:11060"/>
        <dbReference type="Rhea" id="RHEA-COMP:11605"/>
        <dbReference type="ChEBI" id="CHEBI:15377"/>
        <dbReference type="ChEBI" id="CHEBI:30013"/>
        <dbReference type="ChEBI" id="CHEBI:43474"/>
        <dbReference type="ChEBI" id="CHEBI:61977"/>
        <dbReference type="EC" id="3.1.3.16"/>
    </reaction>
</comment>
<dbReference type="InterPro" id="IPR029021">
    <property type="entry name" value="Prot-tyrosine_phosphatase-like"/>
</dbReference>
<evidence type="ECO:0000256" key="4">
    <source>
        <dbReference type="ARBA" id="ARBA00022912"/>
    </source>
</evidence>
<organism evidence="11">
    <name type="scientific">Ditylum brightwellii</name>
    <dbReference type="NCBI Taxonomy" id="49249"/>
    <lineage>
        <taxon>Eukaryota</taxon>
        <taxon>Sar</taxon>
        <taxon>Stramenopiles</taxon>
        <taxon>Ochrophyta</taxon>
        <taxon>Bacillariophyta</taxon>
        <taxon>Mediophyceae</taxon>
        <taxon>Lithodesmiophycidae</taxon>
        <taxon>Lithodesmiales</taxon>
        <taxon>Lithodesmiaceae</taxon>
        <taxon>Ditylum</taxon>
    </lineage>
</organism>
<dbReference type="InterPro" id="IPR003595">
    <property type="entry name" value="Tyr_Pase_cat"/>
</dbReference>
<evidence type="ECO:0000256" key="3">
    <source>
        <dbReference type="ARBA" id="ARBA00022801"/>
    </source>
</evidence>
<dbReference type="PROSITE" id="PS50054">
    <property type="entry name" value="TYR_PHOSPHATASE_DUAL"/>
    <property type="match status" value="1"/>
</dbReference>
<dbReference type="SUPFAM" id="SSF52799">
    <property type="entry name" value="(Phosphotyrosine protein) phosphatases II"/>
    <property type="match status" value="1"/>
</dbReference>
<dbReference type="EMBL" id="HBNS01013833">
    <property type="protein sequence ID" value="CAE4600016.1"/>
    <property type="molecule type" value="Transcribed_RNA"/>
</dbReference>
<dbReference type="PROSITE" id="PS00383">
    <property type="entry name" value="TYR_PHOSPHATASE_1"/>
    <property type="match status" value="1"/>
</dbReference>
<dbReference type="SMART" id="SM00195">
    <property type="entry name" value="DSPc"/>
    <property type="match status" value="1"/>
</dbReference>
<dbReference type="EMBL" id="HBNS01013832">
    <property type="protein sequence ID" value="CAE4600013.1"/>
    <property type="molecule type" value="Transcribed_RNA"/>
</dbReference>
<dbReference type="GO" id="GO:0008138">
    <property type="term" value="F:protein tyrosine/serine/threonine phosphatase activity"/>
    <property type="evidence" value="ECO:0007669"/>
    <property type="project" value="InterPro"/>
</dbReference>
<dbReference type="GO" id="GO:0043409">
    <property type="term" value="P:negative regulation of MAPK cascade"/>
    <property type="evidence" value="ECO:0007669"/>
    <property type="project" value="TreeGrafter"/>
</dbReference>
<dbReference type="InterPro" id="IPR000340">
    <property type="entry name" value="Dual-sp_phosphatase_cat-dom"/>
</dbReference>
<dbReference type="InterPro" id="IPR000387">
    <property type="entry name" value="Tyr_Pase_dom"/>
</dbReference>
<evidence type="ECO:0000259" key="10">
    <source>
        <dbReference type="PROSITE" id="PS50056"/>
    </source>
</evidence>
<name>A0A6S9G675_9STRA</name>
<protein>
    <recommendedName>
        <fullName evidence="2">protein-serine/threonine phosphatase</fullName>
        <ecNumber evidence="2">3.1.3.16</ecNumber>
    </recommendedName>
</protein>
<dbReference type="PANTHER" id="PTHR45682:SF1">
    <property type="entry name" value="DUAL SPECIFICITY PROTEIN PHOSPHATASE 3"/>
    <property type="match status" value="1"/>
</dbReference>
<dbReference type="GO" id="GO:0004722">
    <property type="term" value="F:protein serine/threonine phosphatase activity"/>
    <property type="evidence" value="ECO:0007669"/>
    <property type="project" value="UniProtKB-EC"/>
</dbReference>
<keyword evidence="4" id="KW-0904">Protein phosphatase</keyword>
<keyword evidence="3" id="KW-0378">Hydrolase</keyword>
<dbReference type="PANTHER" id="PTHR45682">
    <property type="entry name" value="AGAP008228-PA"/>
    <property type="match status" value="1"/>
</dbReference>
<gene>
    <name evidence="11" type="ORF">DBRI00130_LOCUS11133</name>
    <name evidence="12" type="ORF">DBRI00130_LOCUS11134</name>
</gene>
<evidence type="ECO:0000256" key="7">
    <source>
        <dbReference type="PIRSR" id="PIRSR620405-1"/>
    </source>
</evidence>
<dbReference type="EC" id="3.1.3.16" evidence="2"/>
<evidence type="ECO:0000256" key="6">
    <source>
        <dbReference type="ARBA" id="ARBA00048336"/>
    </source>
</evidence>
<evidence type="ECO:0000313" key="11">
    <source>
        <dbReference type="EMBL" id="CAE4600013.1"/>
    </source>
</evidence>
<dbReference type="GO" id="GO:0033549">
    <property type="term" value="F:MAP kinase phosphatase activity"/>
    <property type="evidence" value="ECO:0007669"/>
    <property type="project" value="TreeGrafter"/>
</dbReference>
<dbReference type="PROSITE" id="PS50056">
    <property type="entry name" value="TYR_PHOSPHATASE_2"/>
    <property type="match status" value="1"/>
</dbReference>
<dbReference type="CDD" id="cd14498">
    <property type="entry name" value="DSP"/>
    <property type="match status" value="1"/>
</dbReference>
<feature type="region of interest" description="Disordered" evidence="8">
    <location>
        <begin position="1"/>
        <end position="32"/>
    </location>
</feature>
<comment type="catalytic activity">
    <reaction evidence="5">
        <text>O-phospho-L-seryl-[protein] + H2O = L-seryl-[protein] + phosphate</text>
        <dbReference type="Rhea" id="RHEA:20629"/>
        <dbReference type="Rhea" id="RHEA-COMP:9863"/>
        <dbReference type="Rhea" id="RHEA-COMP:11604"/>
        <dbReference type="ChEBI" id="CHEBI:15377"/>
        <dbReference type="ChEBI" id="CHEBI:29999"/>
        <dbReference type="ChEBI" id="CHEBI:43474"/>
        <dbReference type="ChEBI" id="CHEBI:83421"/>
        <dbReference type="EC" id="3.1.3.16"/>
    </reaction>
</comment>
<dbReference type="AlphaFoldDB" id="A0A6S9G675"/>
<feature type="domain" description="Tyrosine-protein phosphatase" evidence="9">
    <location>
        <begin position="94"/>
        <end position="246"/>
    </location>
</feature>
<evidence type="ECO:0000256" key="2">
    <source>
        <dbReference type="ARBA" id="ARBA00013081"/>
    </source>
</evidence>
<comment type="similarity">
    <text evidence="1">Belongs to the protein-tyrosine phosphatase family. Non-receptor class dual specificity subfamily.</text>
</comment>
<dbReference type="SMART" id="SM00404">
    <property type="entry name" value="PTPc_motif"/>
    <property type="match status" value="1"/>
</dbReference>
<dbReference type="Gene3D" id="3.90.190.10">
    <property type="entry name" value="Protein tyrosine phosphatase superfamily"/>
    <property type="match status" value="1"/>
</dbReference>
<dbReference type="GO" id="GO:0005737">
    <property type="term" value="C:cytoplasm"/>
    <property type="evidence" value="ECO:0007669"/>
    <property type="project" value="TreeGrafter"/>
</dbReference>
<evidence type="ECO:0000256" key="8">
    <source>
        <dbReference type="SAM" id="MobiDB-lite"/>
    </source>
</evidence>
<dbReference type="InterPro" id="IPR016130">
    <property type="entry name" value="Tyr_Pase_AS"/>
</dbReference>
<feature type="domain" description="Tyrosine specific protein phosphatases" evidence="10">
    <location>
        <begin position="165"/>
        <end position="233"/>
    </location>
</feature>
<feature type="compositionally biased region" description="Polar residues" evidence="8">
    <location>
        <begin position="1"/>
        <end position="20"/>
    </location>
</feature>
<feature type="active site" description="Phosphocysteine intermediate" evidence="7">
    <location>
        <position position="188"/>
    </location>
</feature>
<dbReference type="InterPro" id="IPR020405">
    <property type="entry name" value="Atypical_DUSP_subfamA"/>
</dbReference>
<dbReference type="Pfam" id="PF00782">
    <property type="entry name" value="DSPc"/>
    <property type="match status" value="1"/>
</dbReference>
<proteinExistence type="inferred from homology"/>
<evidence type="ECO:0000256" key="5">
    <source>
        <dbReference type="ARBA" id="ARBA00047761"/>
    </source>
</evidence>
<evidence type="ECO:0000256" key="1">
    <source>
        <dbReference type="ARBA" id="ARBA00008601"/>
    </source>
</evidence>
<evidence type="ECO:0000313" key="12">
    <source>
        <dbReference type="EMBL" id="CAE4600016.1"/>
    </source>
</evidence>
<evidence type="ECO:0000259" key="9">
    <source>
        <dbReference type="PROSITE" id="PS50054"/>
    </source>
</evidence>
<accession>A0A6S9G675</accession>
<dbReference type="InterPro" id="IPR020422">
    <property type="entry name" value="TYR_PHOSPHATASE_DUAL_dom"/>
</dbReference>
<reference evidence="11" key="1">
    <citation type="submission" date="2021-01" db="EMBL/GenBank/DDBJ databases">
        <authorList>
            <person name="Corre E."/>
            <person name="Pelletier E."/>
            <person name="Niang G."/>
            <person name="Scheremetjew M."/>
            <person name="Finn R."/>
            <person name="Kale V."/>
            <person name="Holt S."/>
            <person name="Cochrane G."/>
            <person name="Meng A."/>
            <person name="Brown T."/>
            <person name="Cohen L."/>
        </authorList>
    </citation>
    <scope>NUCLEOTIDE SEQUENCE</scope>
    <source>
        <strain evidence="11">GSO104</strain>
    </source>
</reference>